<organism evidence="1 2">
    <name type="scientific">Molorchus minor</name>
    <dbReference type="NCBI Taxonomy" id="1323400"/>
    <lineage>
        <taxon>Eukaryota</taxon>
        <taxon>Metazoa</taxon>
        <taxon>Ecdysozoa</taxon>
        <taxon>Arthropoda</taxon>
        <taxon>Hexapoda</taxon>
        <taxon>Insecta</taxon>
        <taxon>Pterygota</taxon>
        <taxon>Neoptera</taxon>
        <taxon>Endopterygota</taxon>
        <taxon>Coleoptera</taxon>
        <taxon>Polyphaga</taxon>
        <taxon>Cucujiformia</taxon>
        <taxon>Chrysomeloidea</taxon>
        <taxon>Cerambycidae</taxon>
        <taxon>Lamiinae</taxon>
        <taxon>Monochamini</taxon>
        <taxon>Molorchus</taxon>
    </lineage>
</organism>
<reference evidence="1" key="1">
    <citation type="journal article" date="2023" name="Insect Mol. Biol.">
        <title>Genome sequencing provides insights into the evolution of gene families encoding plant cell wall-degrading enzymes in longhorned beetles.</title>
        <authorList>
            <person name="Shin N.R."/>
            <person name="Okamura Y."/>
            <person name="Kirsch R."/>
            <person name="Pauchet Y."/>
        </authorList>
    </citation>
    <scope>NUCLEOTIDE SEQUENCE</scope>
    <source>
        <strain evidence="1">MMC_N1</strain>
    </source>
</reference>
<name>A0ABQ9J5K5_9CUCU</name>
<accession>A0ABQ9J5K5</accession>
<proteinExistence type="predicted"/>
<gene>
    <name evidence="1" type="ORF">NQ317_008799</name>
</gene>
<keyword evidence="2" id="KW-1185">Reference proteome</keyword>
<sequence length="128" mass="14526">MGKIPSVVASYLKLPDVACYTGHCLRRSSATLLADAGVDITTITVIVRRNDELVFNCLLNVIIVKHFSKILSTSVNPATPRERRVQTHLELAELMKINSENMQACFQIYDLPYFGDPIFQTCYKRFRT</sequence>
<evidence type="ECO:0008006" key="3">
    <source>
        <dbReference type="Google" id="ProtNLM"/>
    </source>
</evidence>
<dbReference type="EMBL" id="JAPWTJ010001282">
    <property type="protein sequence ID" value="KAJ8972909.1"/>
    <property type="molecule type" value="Genomic_DNA"/>
</dbReference>
<feature type="non-terminal residue" evidence="1">
    <location>
        <position position="128"/>
    </location>
</feature>
<comment type="caution">
    <text evidence="1">The sequence shown here is derived from an EMBL/GenBank/DDBJ whole genome shotgun (WGS) entry which is preliminary data.</text>
</comment>
<dbReference type="InterPro" id="IPR011010">
    <property type="entry name" value="DNA_brk_join_enz"/>
</dbReference>
<evidence type="ECO:0000313" key="1">
    <source>
        <dbReference type="EMBL" id="KAJ8972909.1"/>
    </source>
</evidence>
<dbReference type="SUPFAM" id="SSF56349">
    <property type="entry name" value="DNA breaking-rejoining enzymes"/>
    <property type="match status" value="1"/>
</dbReference>
<protein>
    <recommendedName>
        <fullName evidence="3">Tyr recombinase domain-containing protein</fullName>
    </recommendedName>
</protein>
<evidence type="ECO:0000313" key="2">
    <source>
        <dbReference type="Proteomes" id="UP001162164"/>
    </source>
</evidence>
<dbReference type="Proteomes" id="UP001162164">
    <property type="component" value="Unassembled WGS sequence"/>
</dbReference>